<dbReference type="Gene3D" id="3.40.50.1000">
    <property type="entry name" value="HAD superfamily/HAD-like"/>
    <property type="match status" value="1"/>
</dbReference>
<accession>A0ABT4DWX1</accession>
<organism evidence="1 2">
    <name type="scientific">Paenibacillus apiarius</name>
    <dbReference type="NCBI Taxonomy" id="46240"/>
    <lineage>
        <taxon>Bacteria</taxon>
        <taxon>Bacillati</taxon>
        <taxon>Bacillota</taxon>
        <taxon>Bacilli</taxon>
        <taxon>Bacillales</taxon>
        <taxon>Paenibacillaceae</taxon>
        <taxon>Paenibacillus</taxon>
    </lineage>
</organism>
<dbReference type="RefSeq" id="WP_087435148.1">
    <property type="nucleotide sequence ID" value="NZ_JAMDLV010000032.1"/>
</dbReference>
<dbReference type="SFLD" id="SFLDS00003">
    <property type="entry name" value="Haloacid_Dehalogenase"/>
    <property type="match status" value="1"/>
</dbReference>
<dbReference type="Pfam" id="PF08282">
    <property type="entry name" value="Hydrolase_3"/>
    <property type="match status" value="1"/>
</dbReference>
<name>A0ABT4DWX1_9BACL</name>
<evidence type="ECO:0000313" key="1">
    <source>
        <dbReference type="EMBL" id="MCY9521845.1"/>
    </source>
</evidence>
<dbReference type="InterPro" id="IPR006379">
    <property type="entry name" value="HAD-SF_hydro_IIB"/>
</dbReference>
<dbReference type="Proteomes" id="UP001207626">
    <property type="component" value="Unassembled WGS sequence"/>
</dbReference>
<comment type="caution">
    <text evidence="1">The sequence shown here is derived from an EMBL/GenBank/DDBJ whole genome shotgun (WGS) entry which is preliminary data.</text>
</comment>
<dbReference type="PANTHER" id="PTHR10000">
    <property type="entry name" value="PHOSPHOSERINE PHOSPHATASE"/>
    <property type="match status" value="1"/>
</dbReference>
<keyword evidence="2" id="KW-1185">Reference proteome</keyword>
<evidence type="ECO:0000313" key="2">
    <source>
        <dbReference type="Proteomes" id="UP001207626"/>
    </source>
</evidence>
<dbReference type="InterPro" id="IPR036412">
    <property type="entry name" value="HAD-like_sf"/>
</dbReference>
<protein>
    <submittedName>
        <fullName evidence="1">Cof-type HAD-IIB family hydrolase</fullName>
    </submittedName>
</protein>
<gene>
    <name evidence="1" type="ORF">M5X09_19605</name>
</gene>
<proteinExistence type="predicted"/>
<dbReference type="PROSITE" id="PS01229">
    <property type="entry name" value="COF_2"/>
    <property type="match status" value="1"/>
</dbReference>
<sequence length="256" mass="28284">MTQNIVFFDIDGTLLDKNHQIAPSTKRAILKLQEAGVYTAIATGRAPSAFAWIREQLGIRTYVSINGQYVVFEDEVIYDQPMDPNELKAFASMAAALDHPIVYVHADGMSASMEHQLIHDGMRTCNLEHPPVNESGDEETAVYQGILFCDDKATIPYAERFRNMQFYRWHSLATDFLQKGGSKAVGIRKLLEQTGISQEHCYAFGDGVNDVEMLQFAGTGIAMGNASREVKRHADLVTASHAEDGISKGLKTVGLL</sequence>
<dbReference type="NCBIfam" id="TIGR00099">
    <property type="entry name" value="Cof-subfamily"/>
    <property type="match status" value="1"/>
</dbReference>
<dbReference type="GO" id="GO:0016787">
    <property type="term" value="F:hydrolase activity"/>
    <property type="evidence" value="ECO:0007669"/>
    <property type="project" value="UniProtKB-KW"/>
</dbReference>
<dbReference type="SFLD" id="SFLDG01140">
    <property type="entry name" value="C2.B:_Phosphomannomutase_and_P"/>
    <property type="match status" value="1"/>
</dbReference>
<dbReference type="PANTHER" id="PTHR10000:SF25">
    <property type="entry name" value="PHOSPHATASE YKRA-RELATED"/>
    <property type="match status" value="1"/>
</dbReference>
<dbReference type="EMBL" id="JAMDLW010000027">
    <property type="protein sequence ID" value="MCY9521845.1"/>
    <property type="molecule type" value="Genomic_DNA"/>
</dbReference>
<reference evidence="1 2" key="1">
    <citation type="submission" date="2022-05" db="EMBL/GenBank/DDBJ databases">
        <title>Genome Sequencing of Bee-Associated Microbes.</title>
        <authorList>
            <person name="Dunlap C."/>
        </authorList>
    </citation>
    <scope>NUCLEOTIDE SEQUENCE [LARGE SCALE GENOMIC DNA]</scope>
    <source>
        <strain evidence="1 2">NRRL NRS-1438</strain>
    </source>
</reference>
<dbReference type="SFLD" id="SFLDG01144">
    <property type="entry name" value="C2.B.4:_PGP_Like"/>
    <property type="match status" value="1"/>
</dbReference>
<dbReference type="Gene3D" id="3.30.1240.10">
    <property type="match status" value="1"/>
</dbReference>
<dbReference type="NCBIfam" id="TIGR01484">
    <property type="entry name" value="HAD-SF-IIB"/>
    <property type="match status" value="1"/>
</dbReference>
<dbReference type="SUPFAM" id="SSF56784">
    <property type="entry name" value="HAD-like"/>
    <property type="match status" value="1"/>
</dbReference>
<dbReference type="CDD" id="cd07517">
    <property type="entry name" value="HAD_HPP"/>
    <property type="match status" value="1"/>
</dbReference>
<dbReference type="InterPro" id="IPR000150">
    <property type="entry name" value="Cof"/>
</dbReference>
<keyword evidence="1" id="KW-0378">Hydrolase</keyword>
<dbReference type="InterPro" id="IPR023214">
    <property type="entry name" value="HAD_sf"/>
</dbReference>